<sequence>MTPSSQPEGELIPPYNDASARPMPDYAQETAPVRTRGRNVLSAPGTYFLLAINCAVFLWMIFHNVSPTSPTPEQLIHFGANVPALVIHGQWYRLLTATFVHVGLIHLATNMWCLWNLGLLGEPLLGPLGLVAVYMLTGIAGNLLSLGWNVVMRDYISVGAGASGAVFGIAGILIVLLSNHKLPIPVYELKRLRRSVIQFAALNLIIGLSTAIVPVGIRIDNSAHLGGFLFGLGLGVPLVPRMTSGRTRYLQRQKITFTGAAFFLALFGYWVANLH</sequence>
<feature type="region of interest" description="Disordered" evidence="7">
    <location>
        <begin position="1"/>
        <end position="23"/>
    </location>
</feature>
<keyword evidence="4" id="KW-0378">Hydrolase</keyword>
<keyword evidence="6 8" id="KW-0472">Membrane</keyword>
<feature type="transmembrane region" description="Helical" evidence="8">
    <location>
        <begin position="91"/>
        <end position="112"/>
    </location>
</feature>
<gene>
    <name evidence="10" type="ORF">EDE15_1698</name>
</gene>
<feature type="transmembrane region" description="Helical" evidence="8">
    <location>
        <begin position="223"/>
        <end position="243"/>
    </location>
</feature>
<comment type="similarity">
    <text evidence="2">Belongs to the peptidase S54 family.</text>
</comment>
<evidence type="ECO:0000256" key="4">
    <source>
        <dbReference type="ARBA" id="ARBA00022801"/>
    </source>
</evidence>
<dbReference type="PANTHER" id="PTHR43731:SF14">
    <property type="entry name" value="PRESENILIN-ASSOCIATED RHOMBOID-LIKE PROTEIN, MITOCHONDRIAL"/>
    <property type="match status" value="1"/>
</dbReference>
<dbReference type="GO" id="GO:0006508">
    <property type="term" value="P:proteolysis"/>
    <property type="evidence" value="ECO:0007669"/>
    <property type="project" value="UniProtKB-KW"/>
</dbReference>
<evidence type="ECO:0000256" key="3">
    <source>
        <dbReference type="ARBA" id="ARBA00022692"/>
    </source>
</evidence>
<dbReference type="SUPFAM" id="SSF144091">
    <property type="entry name" value="Rhomboid-like"/>
    <property type="match status" value="1"/>
</dbReference>
<dbReference type="EMBL" id="RSDW01000001">
    <property type="protein sequence ID" value="RSL16187.1"/>
    <property type="molecule type" value="Genomic_DNA"/>
</dbReference>
<dbReference type="PANTHER" id="PTHR43731">
    <property type="entry name" value="RHOMBOID PROTEASE"/>
    <property type="match status" value="1"/>
</dbReference>
<keyword evidence="3 8" id="KW-0812">Transmembrane</keyword>
<dbReference type="OrthoDB" id="9813074at2"/>
<keyword evidence="11" id="KW-1185">Reference proteome</keyword>
<comment type="subcellular location">
    <subcellularLocation>
        <location evidence="1">Membrane</location>
        <topology evidence="1">Multi-pass membrane protein</topology>
    </subcellularLocation>
</comment>
<reference evidence="10 11" key="1">
    <citation type="submission" date="2018-12" db="EMBL/GenBank/DDBJ databases">
        <title>Sequencing of bacterial isolates from soil warming experiment in Harvard Forest, Massachusetts, USA.</title>
        <authorList>
            <person name="Deangelis K."/>
        </authorList>
    </citation>
    <scope>NUCLEOTIDE SEQUENCE [LARGE SCALE GENOMIC DNA]</scope>
    <source>
        <strain evidence="10 11">EB153</strain>
    </source>
</reference>
<evidence type="ECO:0000313" key="10">
    <source>
        <dbReference type="EMBL" id="RSL16187.1"/>
    </source>
</evidence>
<organism evidence="10 11">
    <name type="scientific">Edaphobacter aggregans</name>
    <dbReference type="NCBI Taxonomy" id="570835"/>
    <lineage>
        <taxon>Bacteria</taxon>
        <taxon>Pseudomonadati</taxon>
        <taxon>Acidobacteriota</taxon>
        <taxon>Terriglobia</taxon>
        <taxon>Terriglobales</taxon>
        <taxon>Acidobacteriaceae</taxon>
        <taxon>Edaphobacter</taxon>
    </lineage>
</organism>
<dbReference type="Gene3D" id="1.20.1540.10">
    <property type="entry name" value="Rhomboid-like"/>
    <property type="match status" value="1"/>
</dbReference>
<keyword evidence="10" id="KW-0645">Protease</keyword>
<protein>
    <submittedName>
        <fullName evidence="10">Rhomboid protease GluP</fullName>
    </submittedName>
</protein>
<dbReference type="AlphaFoldDB" id="A0A3R9NT73"/>
<accession>A0A3R9NT73</accession>
<dbReference type="Pfam" id="PF01694">
    <property type="entry name" value="Rhomboid"/>
    <property type="match status" value="1"/>
</dbReference>
<keyword evidence="5 8" id="KW-1133">Transmembrane helix</keyword>
<proteinExistence type="inferred from homology"/>
<feature type="transmembrane region" description="Helical" evidence="8">
    <location>
        <begin position="156"/>
        <end position="178"/>
    </location>
</feature>
<dbReference type="InterPro" id="IPR022764">
    <property type="entry name" value="Peptidase_S54_rhomboid_dom"/>
</dbReference>
<name>A0A3R9NT73_9BACT</name>
<evidence type="ECO:0000256" key="8">
    <source>
        <dbReference type="SAM" id="Phobius"/>
    </source>
</evidence>
<evidence type="ECO:0000256" key="5">
    <source>
        <dbReference type="ARBA" id="ARBA00022989"/>
    </source>
</evidence>
<evidence type="ECO:0000259" key="9">
    <source>
        <dbReference type="Pfam" id="PF01694"/>
    </source>
</evidence>
<feature type="transmembrane region" description="Helical" evidence="8">
    <location>
        <begin position="124"/>
        <end position="144"/>
    </location>
</feature>
<dbReference type="RefSeq" id="WP_125484832.1">
    <property type="nucleotide sequence ID" value="NZ_RSDW01000001.1"/>
</dbReference>
<dbReference type="GO" id="GO:0016020">
    <property type="term" value="C:membrane"/>
    <property type="evidence" value="ECO:0007669"/>
    <property type="project" value="UniProtKB-SubCell"/>
</dbReference>
<dbReference type="GO" id="GO:0004252">
    <property type="term" value="F:serine-type endopeptidase activity"/>
    <property type="evidence" value="ECO:0007669"/>
    <property type="project" value="InterPro"/>
</dbReference>
<evidence type="ECO:0000256" key="2">
    <source>
        <dbReference type="ARBA" id="ARBA00009045"/>
    </source>
</evidence>
<feature type="transmembrane region" description="Helical" evidence="8">
    <location>
        <begin position="199"/>
        <end position="217"/>
    </location>
</feature>
<feature type="transmembrane region" description="Helical" evidence="8">
    <location>
        <begin position="255"/>
        <end position="272"/>
    </location>
</feature>
<dbReference type="InterPro" id="IPR050925">
    <property type="entry name" value="Rhomboid_protease_S54"/>
</dbReference>
<feature type="transmembrane region" description="Helical" evidence="8">
    <location>
        <begin position="40"/>
        <end position="62"/>
    </location>
</feature>
<evidence type="ECO:0000256" key="1">
    <source>
        <dbReference type="ARBA" id="ARBA00004141"/>
    </source>
</evidence>
<evidence type="ECO:0000256" key="7">
    <source>
        <dbReference type="SAM" id="MobiDB-lite"/>
    </source>
</evidence>
<comment type="caution">
    <text evidence="10">The sequence shown here is derived from an EMBL/GenBank/DDBJ whole genome shotgun (WGS) entry which is preliminary data.</text>
</comment>
<dbReference type="Proteomes" id="UP000269669">
    <property type="component" value="Unassembled WGS sequence"/>
</dbReference>
<evidence type="ECO:0000256" key="6">
    <source>
        <dbReference type="ARBA" id="ARBA00023136"/>
    </source>
</evidence>
<evidence type="ECO:0000313" key="11">
    <source>
        <dbReference type="Proteomes" id="UP000269669"/>
    </source>
</evidence>
<dbReference type="InterPro" id="IPR035952">
    <property type="entry name" value="Rhomboid-like_sf"/>
</dbReference>
<feature type="domain" description="Peptidase S54 rhomboid" evidence="9">
    <location>
        <begin position="89"/>
        <end position="239"/>
    </location>
</feature>